<dbReference type="Pfam" id="PF13962">
    <property type="entry name" value="PGG"/>
    <property type="match status" value="1"/>
</dbReference>
<proteinExistence type="predicted"/>
<name>A0AAD4SSI6_9MAGN</name>
<feature type="non-terminal residue" evidence="4">
    <location>
        <position position="507"/>
    </location>
</feature>
<feature type="transmembrane region" description="Helical" evidence="2">
    <location>
        <begin position="447"/>
        <end position="468"/>
    </location>
</feature>
<feature type="transmembrane region" description="Helical" evidence="2">
    <location>
        <begin position="205"/>
        <end position="225"/>
    </location>
</feature>
<protein>
    <recommendedName>
        <fullName evidence="3">PGG domain-containing protein</fullName>
    </recommendedName>
</protein>
<dbReference type="SMART" id="SM00248">
    <property type="entry name" value="ANK"/>
    <property type="match status" value="4"/>
</dbReference>
<evidence type="ECO:0000256" key="2">
    <source>
        <dbReference type="SAM" id="Phobius"/>
    </source>
</evidence>
<organism evidence="4 5">
    <name type="scientific">Papaver atlanticum</name>
    <dbReference type="NCBI Taxonomy" id="357466"/>
    <lineage>
        <taxon>Eukaryota</taxon>
        <taxon>Viridiplantae</taxon>
        <taxon>Streptophyta</taxon>
        <taxon>Embryophyta</taxon>
        <taxon>Tracheophyta</taxon>
        <taxon>Spermatophyta</taxon>
        <taxon>Magnoliopsida</taxon>
        <taxon>Ranunculales</taxon>
        <taxon>Papaveraceae</taxon>
        <taxon>Papaveroideae</taxon>
        <taxon>Papaver</taxon>
    </lineage>
</organism>
<feature type="domain" description="PGG" evidence="3">
    <location>
        <begin position="442"/>
        <end position="496"/>
    </location>
</feature>
<evidence type="ECO:0000259" key="3">
    <source>
        <dbReference type="Pfam" id="PF13962"/>
    </source>
</evidence>
<dbReference type="InterPro" id="IPR002110">
    <property type="entry name" value="Ankyrin_rpt"/>
</dbReference>
<dbReference type="Pfam" id="PF12796">
    <property type="entry name" value="Ank_2"/>
    <property type="match status" value="2"/>
</dbReference>
<reference evidence="4" key="1">
    <citation type="submission" date="2022-04" db="EMBL/GenBank/DDBJ databases">
        <title>A functionally conserved STORR gene fusion in Papaver species that diverged 16.8 million years ago.</title>
        <authorList>
            <person name="Catania T."/>
        </authorList>
    </citation>
    <scope>NUCLEOTIDE SEQUENCE</scope>
    <source>
        <strain evidence="4">S-188037</strain>
    </source>
</reference>
<dbReference type="InterPro" id="IPR036770">
    <property type="entry name" value="Ankyrin_rpt-contain_sf"/>
</dbReference>
<dbReference type="PANTHER" id="PTHR24177:SF365">
    <property type="entry name" value="ANKYRIN REPEAT-CONTAINING PROTEIN NPR4-LIKE ISOFORM X1"/>
    <property type="match status" value="1"/>
</dbReference>
<feature type="repeat" description="ANK" evidence="1">
    <location>
        <begin position="94"/>
        <end position="126"/>
    </location>
</feature>
<dbReference type="AlphaFoldDB" id="A0AAD4SSI6"/>
<dbReference type="PROSITE" id="PS50088">
    <property type="entry name" value="ANK_REPEAT"/>
    <property type="match status" value="1"/>
</dbReference>
<dbReference type="PANTHER" id="PTHR24177">
    <property type="entry name" value="CASKIN"/>
    <property type="match status" value="1"/>
</dbReference>
<sequence>MNGANSNRCFDVLRAALRGEWNSIIRFYTLHQVSNIDIEDDNNRNVLVSPVSGDTILHICALCRRTDIMKQLLSILPAAKRLLDQVLISVRNLNGETPIYWAAMYGHRDMLLFLNATASSIEIIRRKSTSTADDPLITRTDGSTILHAAVLAESYDVALEIMEIYPDLASCSNGDGAMASHILALSLTLGPQYLAKSGTMYSQQYLGASVFVLAIKLANIIYACIPIESYGTQTTLQPDSSLKETFKHYSKWLCRVFRHLPVIKLIYNAKLKHSYSIQLLRKLLEKDYGQWTMSYDDPPFQYQYPLAISTRVTNKVRERPIILATKLGIIEMFKEIVKVYPESIELTDKKAGRNLLHLAAKYRHECIIDFLKSSSFNSKRNLDMLVVGVDRDGNTPLHAAAKLGKHKPWHIRGDAQWMQWECVWFQVLFTETHRDLRQKGERWLQEGAGNCMLVSALIATVMFASAFTVPGGYDAQSGRPVLLKNPRFWTIFSLRSFVLVLLSYVAG</sequence>
<keyword evidence="2" id="KW-1133">Transmembrane helix</keyword>
<keyword evidence="2" id="KW-0472">Membrane</keyword>
<dbReference type="SUPFAM" id="SSF48403">
    <property type="entry name" value="Ankyrin repeat"/>
    <property type="match status" value="1"/>
</dbReference>
<dbReference type="InterPro" id="IPR026961">
    <property type="entry name" value="PGG_dom"/>
</dbReference>
<feature type="transmembrane region" description="Helical" evidence="2">
    <location>
        <begin position="488"/>
        <end position="506"/>
    </location>
</feature>
<evidence type="ECO:0000313" key="4">
    <source>
        <dbReference type="EMBL" id="KAI3919437.1"/>
    </source>
</evidence>
<keyword evidence="2" id="KW-0812">Transmembrane</keyword>
<dbReference type="GO" id="GO:0016020">
    <property type="term" value="C:membrane"/>
    <property type="evidence" value="ECO:0007669"/>
    <property type="project" value="TreeGrafter"/>
</dbReference>
<dbReference type="Proteomes" id="UP001202328">
    <property type="component" value="Unassembled WGS sequence"/>
</dbReference>
<keyword evidence="5" id="KW-1185">Reference proteome</keyword>
<keyword evidence="1" id="KW-0040">ANK repeat</keyword>
<dbReference type="EMBL" id="JAJJMB010008884">
    <property type="protein sequence ID" value="KAI3919437.1"/>
    <property type="molecule type" value="Genomic_DNA"/>
</dbReference>
<gene>
    <name evidence="4" type="ORF">MKW98_030148</name>
</gene>
<accession>A0AAD4SSI6</accession>
<comment type="caution">
    <text evidence="4">The sequence shown here is derived from an EMBL/GenBank/DDBJ whole genome shotgun (WGS) entry which is preliminary data.</text>
</comment>
<dbReference type="Gene3D" id="1.25.40.20">
    <property type="entry name" value="Ankyrin repeat-containing domain"/>
    <property type="match status" value="2"/>
</dbReference>
<evidence type="ECO:0000256" key="1">
    <source>
        <dbReference type="PROSITE-ProRule" id="PRU00023"/>
    </source>
</evidence>
<evidence type="ECO:0000313" key="5">
    <source>
        <dbReference type="Proteomes" id="UP001202328"/>
    </source>
</evidence>